<dbReference type="GO" id="GO:0005829">
    <property type="term" value="C:cytosol"/>
    <property type="evidence" value="ECO:0007669"/>
    <property type="project" value="TreeGrafter"/>
</dbReference>
<dbReference type="InterPro" id="IPR011022">
    <property type="entry name" value="Arrestin_C-like"/>
</dbReference>
<dbReference type="AlphaFoldDB" id="A0A1X2GGJ8"/>
<sequence>MMRPTSTTIRIDLENDTLIMHGAVDDCPGCVLRGVLNLTLKQPVKTKALVLRFLGKIKISWTQRSYAYDFELPLKGDLPETVRVGQFYLVSYQLKALLRRPHLLPNYACHRFVHLTRHPLPLIHLTPISVVNQWTDKIDYEISLPTKYFHHGEIIPVHILVRALVPGVHVRCMNCTFKEYASCKPINGWFGGRTKSHGRILYYARHNHDSSMDADSIQEPWDLRLMIPISSRVEDTQFDLSNEASKVRHKIKFQLNIINPDGHLSELRAVLPITILAQQSGHLPTYEQSDHSSFPYNPSLMSQLLQQNASSSILPSPPCIRLPTYDEVQCH</sequence>
<evidence type="ECO:0000313" key="2">
    <source>
        <dbReference type="EMBL" id="ORX53162.1"/>
    </source>
</evidence>
<dbReference type="Pfam" id="PF02752">
    <property type="entry name" value="Arrestin_C"/>
    <property type="match status" value="1"/>
</dbReference>
<dbReference type="GO" id="GO:0005886">
    <property type="term" value="C:plasma membrane"/>
    <property type="evidence" value="ECO:0007669"/>
    <property type="project" value="TreeGrafter"/>
</dbReference>
<accession>A0A1X2GGJ8</accession>
<dbReference type="SMART" id="SM01017">
    <property type="entry name" value="Arrestin_C"/>
    <property type="match status" value="1"/>
</dbReference>
<dbReference type="OrthoDB" id="2333384at2759"/>
<dbReference type="PANTHER" id="PTHR11188">
    <property type="entry name" value="ARRESTIN DOMAIN CONTAINING PROTEIN"/>
    <property type="match status" value="1"/>
</dbReference>
<dbReference type="PANTHER" id="PTHR11188:SF17">
    <property type="entry name" value="FI21816P1"/>
    <property type="match status" value="1"/>
</dbReference>
<protein>
    <recommendedName>
        <fullName evidence="1">Arrestin C-terminal-like domain-containing protein</fullName>
    </recommendedName>
</protein>
<organism evidence="2 3">
    <name type="scientific">Hesseltinella vesiculosa</name>
    <dbReference type="NCBI Taxonomy" id="101127"/>
    <lineage>
        <taxon>Eukaryota</taxon>
        <taxon>Fungi</taxon>
        <taxon>Fungi incertae sedis</taxon>
        <taxon>Mucoromycota</taxon>
        <taxon>Mucoromycotina</taxon>
        <taxon>Mucoromycetes</taxon>
        <taxon>Mucorales</taxon>
        <taxon>Cunninghamellaceae</taxon>
        <taxon>Hesseltinella</taxon>
    </lineage>
</organism>
<dbReference type="Proteomes" id="UP000242146">
    <property type="component" value="Unassembled WGS sequence"/>
</dbReference>
<dbReference type="InterPro" id="IPR050357">
    <property type="entry name" value="Arrestin_domain-protein"/>
</dbReference>
<dbReference type="STRING" id="101127.A0A1X2GGJ8"/>
<dbReference type="Gene3D" id="2.60.40.640">
    <property type="match status" value="1"/>
</dbReference>
<reference evidence="2 3" key="1">
    <citation type="submission" date="2016-07" db="EMBL/GenBank/DDBJ databases">
        <title>Pervasive Adenine N6-methylation of Active Genes in Fungi.</title>
        <authorList>
            <consortium name="DOE Joint Genome Institute"/>
            <person name="Mondo S.J."/>
            <person name="Dannebaum R.O."/>
            <person name="Kuo R.C."/>
            <person name="Labutti K."/>
            <person name="Haridas S."/>
            <person name="Kuo A."/>
            <person name="Salamov A."/>
            <person name="Ahrendt S.R."/>
            <person name="Lipzen A."/>
            <person name="Sullivan W."/>
            <person name="Andreopoulos W.B."/>
            <person name="Clum A."/>
            <person name="Lindquist E."/>
            <person name="Daum C."/>
            <person name="Ramamoorthy G.K."/>
            <person name="Gryganskyi A."/>
            <person name="Culley D."/>
            <person name="Magnuson J.K."/>
            <person name="James T.Y."/>
            <person name="O'Malley M.A."/>
            <person name="Stajich J.E."/>
            <person name="Spatafora J.W."/>
            <person name="Visel A."/>
            <person name="Grigoriev I.V."/>
        </authorList>
    </citation>
    <scope>NUCLEOTIDE SEQUENCE [LARGE SCALE GENOMIC DNA]</scope>
    <source>
        <strain evidence="2 3">NRRL 3301</strain>
    </source>
</reference>
<dbReference type="GO" id="GO:0031625">
    <property type="term" value="F:ubiquitin protein ligase binding"/>
    <property type="evidence" value="ECO:0007669"/>
    <property type="project" value="TreeGrafter"/>
</dbReference>
<proteinExistence type="predicted"/>
<feature type="domain" description="Arrestin C-terminal-like" evidence="1">
    <location>
        <begin position="134"/>
        <end position="285"/>
    </location>
</feature>
<evidence type="ECO:0000313" key="3">
    <source>
        <dbReference type="Proteomes" id="UP000242146"/>
    </source>
</evidence>
<evidence type="ECO:0000259" key="1">
    <source>
        <dbReference type="SMART" id="SM01017"/>
    </source>
</evidence>
<dbReference type="GO" id="GO:0030674">
    <property type="term" value="F:protein-macromolecule adaptor activity"/>
    <property type="evidence" value="ECO:0007669"/>
    <property type="project" value="TreeGrafter"/>
</dbReference>
<dbReference type="InterPro" id="IPR014752">
    <property type="entry name" value="Arrestin-like_C"/>
</dbReference>
<dbReference type="EMBL" id="MCGT01000016">
    <property type="protein sequence ID" value="ORX53162.1"/>
    <property type="molecule type" value="Genomic_DNA"/>
</dbReference>
<keyword evidence="3" id="KW-1185">Reference proteome</keyword>
<name>A0A1X2GGJ8_9FUNG</name>
<dbReference type="GO" id="GO:0070086">
    <property type="term" value="P:ubiquitin-dependent endocytosis"/>
    <property type="evidence" value="ECO:0007669"/>
    <property type="project" value="TreeGrafter"/>
</dbReference>
<gene>
    <name evidence="2" type="ORF">DM01DRAFT_1287981</name>
</gene>
<comment type="caution">
    <text evidence="2">The sequence shown here is derived from an EMBL/GenBank/DDBJ whole genome shotgun (WGS) entry which is preliminary data.</text>
</comment>